<dbReference type="RefSeq" id="WP_176785455.1">
    <property type="nucleotide sequence ID" value="NZ_FNGS01000002.1"/>
</dbReference>
<dbReference type="AlphaFoldDB" id="A0A1G9KEA2"/>
<dbReference type="SUPFAM" id="SSF51261">
    <property type="entry name" value="Duplicated hybrid motif"/>
    <property type="match status" value="1"/>
</dbReference>
<evidence type="ECO:0000256" key="1">
    <source>
        <dbReference type="ARBA" id="ARBA00022729"/>
    </source>
</evidence>
<dbReference type="Pfam" id="PF01551">
    <property type="entry name" value="Peptidase_M23"/>
    <property type="match status" value="1"/>
</dbReference>
<dbReference type="InterPro" id="IPR011055">
    <property type="entry name" value="Dup_hybrid_motif"/>
</dbReference>
<evidence type="ECO:0000256" key="2">
    <source>
        <dbReference type="SAM" id="SignalP"/>
    </source>
</evidence>
<evidence type="ECO:0000313" key="5">
    <source>
        <dbReference type="Proteomes" id="UP000198901"/>
    </source>
</evidence>
<dbReference type="PANTHER" id="PTHR21666">
    <property type="entry name" value="PEPTIDASE-RELATED"/>
    <property type="match status" value="1"/>
</dbReference>
<dbReference type="STRING" id="563176.SAMN04488090_0985"/>
<organism evidence="4 5">
    <name type="scientific">Siphonobacter aquaeclarae</name>
    <dbReference type="NCBI Taxonomy" id="563176"/>
    <lineage>
        <taxon>Bacteria</taxon>
        <taxon>Pseudomonadati</taxon>
        <taxon>Bacteroidota</taxon>
        <taxon>Cytophagia</taxon>
        <taxon>Cytophagales</taxon>
        <taxon>Cytophagaceae</taxon>
        <taxon>Siphonobacter</taxon>
    </lineage>
</organism>
<dbReference type="InterPro" id="IPR050570">
    <property type="entry name" value="Cell_wall_metabolism_enzyme"/>
</dbReference>
<dbReference type="PANTHER" id="PTHR21666:SF289">
    <property type="entry name" value="L-ALA--D-GLU ENDOPEPTIDASE"/>
    <property type="match status" value="1"/>
</dbReference>
<evidence type="ECO:0000259" key="3">
    <source>
        <dbReference type="Pfam" id="PF01551"/>
    </source>
</evidence>
<dbReference type="Proteomes" id="UP000198901">
    <property type="component" value="Unassembled WGS sequence"/>
</dbReference>
<accession>A0A1G9KEA2</accession>
<protein>
    <submittedName>
        <fullName evidence="4">Peptidase family M23</fullName>
    </submittedName>
</protein>
<dbReference type="EMBL" id="FNGS01000002">
    <property type="protein sequence ID" value="SDL47912.1"/>
    <property type="molecule type" value="Genomic_DNA"/>
</dbReference>
<dbReference type="InterPro" id="IPR016047">
    <property type="entry name" value="M23ase_b-sheet_dom"/>
</dbReference>
<name>A0A1G9KEA2_9BACT</name>
<keyword evidence="1 2" id="KW-0732">Signal</keyword>
<keyword evidence="5" id="KW-1185">Reference proteome</keyword>
<dbReference type="CDD" id="cd12797">
    <property type="entry name" value="M23_peptidase"/>
    <property type="match status" value="1"/>
</dbReference>
<evidence type="ECO:0000313" key="4">
    <source>
        <dbReference type="EMBL" id="SDL47912.1"/>
    </source>
</evidence>
<reference evidence="4 5" key="1">
    <citation type="submission" date="2016-10" db="EMBL/GenBank/DDBJ databases">
        <authorList>
            <person name="de Groot N.N."/>
        </authorList>
    </citation>
    <scope>NUCLEOTIDE SEQUENCE [LARGE SCALE GENOMIC DNA]</scope>
    <source>
        <strain evidence="4 5">DSM 21668</strain>
    </source>
</reference>
<proteinExistence type="predicted"/>
<gene>
    <name evidence="4" type="ORF">SAMN04488090_0985</name>
</gene>
<feature type="chain" id="PRO_5011690135" evidence="2">
    <location>
        <begin position="18"/>
        <end position="613"/>
    </location>
</feature>
<feature type="signal peptide" evidence="2">
    <location>
        <begin position="1"/>
        <end position="17"/>
    </location>
</feature>
<feature type="domain" description="M23ase beta-sheet core" evidence="3">
    <location>
        <begin position="44"/>
        <end position="113"/>
    </location>
</feature>
<dbReference type="Gene3D" id="2.70.70.10">
    <property type="entry name" value="Glucose Permease (Domain IIA)"/>
    <property type="match status" value="1"/>
</dbReference>
<dbReference type="GO" id="GO:0004222">
    <property type="term" value="F:metalloendopeptidase activity"/>
    <property type="evidence" value="ECO:0007669"/>
    <property type="project" value="TreeGrafter"/>
</dbReference>
<sequence length="613" mass="67985">MAIRFLLLFFCSFQAVAQAFLFPIEPGKSAQLAGTFAELRPNHFHAGIDIKTRQQEGLSVQSIERGYVSKVLVSRMGYGNVVFVKHPGGETSVYAHLQRFNDKIAAYVRRHQLAADAFEVSLTPGANELPLTRGEEIGLSGNSGSSMGPHLHFEIRDAKGRNLDPLAYSFGEVSDHIPPTFEALAVRTLGGTSRISGRFGRMEFSLAREASDNPSVRTYRLGDTLRAAGEIGLELLGFDMADGSSSHNGLSCVEILVNGREHHYHHMGMVEEAFTDDINIHTDYATYYETGKFFQRCYVADGNDRLSVYSPGNGRLRVVPDSVYQVTLRAWDHFQNKSELTFWVKGDARLRASAADGSLRWSVEENWLTIKGSPEDTLTIFQKGASKVVAAAYAGCFLVDLRQGLPDSLQIGEKLLRFGFAGTAYPGRTGRLAAGKTEVSFDAGSLYDTLFVQVAETDGKITVSEATIPLKGRISISYLPDHQPQSYLQTAAYREGEEPEYLGGTWEKGRIRFSTPVLGTFYLATDSIAPKITPERVDSLQLRFRIRDNLSGIRSWKARIGQERVILSYDAKNDLLFSEERTKDRPFRGELMLEVTDNSGNKANFGRPKVTSH</sequence>